<dbReference type="SUPFAM" id="SSF52788">
    <property type="entry name" value="Phosphotyrosine protein phosphatases I"/>
    <property type="match status" value="1"/>
</dbReference>
<dbReference type="InterPro" id="IPR036196">
    <property type="entry name" value="Ptyr_pPase_sf"/>
</dbReference>
<protein>
    <submittedName>
        <fullName evidence="3">Glutaredoxin arsenate reductase</fullName>
    </submittedName>
</protein>
<sequence length="146" mass="16381">MREKISLLYLCTGNSCRSQMAEGWTHALKSDEIEVYSAGIETHGLNPNAVKVMAEAGVDITGQKSQHIDEFKDTKIDYVVTVCNHAHETCPWFPADCKVVHVGFDDPPKLSAPDASEEVKLDGFRRVRDEIKTFVETLPRFLAEEK</sequence>
<dbReference type="Gene3D" id="3.40.50.2300">
    <property type="match status" value="1"/>
</dbReference>
<keyword evidence="4" id="KW-1185">Reference proteome</keyword>
<dbReference type="Pfam" id="PF01451">
    <property type="entry name" value="LMWPc"/>
    <property type="match status" value="1"/>
</dbReference>
<dbReference type="AlphaFoldDB" id="A0A6C2UUL3"/>
<evidence type="ECO:0000256" key="1">
    <source>
        <dbReference type="ARBA" id="ARBA00022849"/>
    </source>
</evidence>
<accession>A0A6C2UUL3</accession>
<dbReference type="GO" id="GO:0046685">
    <property type="term" value="P:response to arsenic-containing substance"/>
    <property type="evidence" value="ECO:0007669"/>
    <property type="project" value="UniProtKB-KW"/>
</dbReference>
<evidence type="ECO:0000259" key="2">
    <source>
        <dbReference type="SMART" id="SM00226"/>
    </source>
</evidence>
<organism evidence="3 4">
    <name type="scientific">Pontiella sulfatireligans</name>
    <dbReference type="NCBI Taxonomy" id="2750658"/>
    <lineage>
        <taxon>Bacteria</taxon>
        <taxon>Pseudomonadati</taxon>
        <taxon>Kiritimatiellota</taxon>
        <taxon>Kiritimatiellia</taxon>
        <taxon>Kiritimatiellales</taxon>
        <taxon>Pontiellaceae</taxon>
        <taxon>Pontiella</taxon>
    </lineage>
</organism>
<keyword evidence="1" id="KW-0059">Arsenical resistance</keyword>
<dbReference type="Proteomes" id="UP000346198">
    <property type="component" value="Unassembled WGS sequence"/>
</dbReference>
<dbReference type="SMART" id="SM00226">
    <property type="entry name" value="LMWPc"/>
    <property type="match status" value="1"/>
</dbReference>
<dbReference type="PANTHER" id="PTHR43428">
    <property type="entry name" value="ARSENATE REDUCTASE"/>
    <property type="match status" value="1"/>
</dbReference>
<dbReference type="CDD" id="cd16345">
    <property type="entry name" value="LMWP_ArsC"/>
    <property type="match status" value="1"/>
</dbReference>
<dbReference type="EMBL" id="CAAHFH010000002">
    <property type="protein sequence ID" value="VGO22864.1"/>
    <property type="molecule type" value="Genomic_DNA"/>
</dbReference>
<dbReference type="InterPro" id="IPR023485">
    <property type="entry name" value="Ptyr_pPase"/>
</dbReference>
<reference evidence="3 4" key="1">
    <citation type="submission" date="2019-04" db="EMBL/GenBank/DDBJ databases">
        <authorList>
            <person name="Van Vliet M D."/>
        </authorList>
    </citation>
    <scope>NUCLEOTIDE SEQUENCE [LARGE SCALE GENOMIC DNA]</scope>
    <source>
        <strain evidence="3 4">F21</strain>
    </source>
</reference>
<evidence type="ECO:0000313" key="3">
    <source>
        <dbReference type="EMBL" id="VGO22864.1"/>
    </source>
</evidence>
<name>A0A6C2UUL3_9BACT</name>
<evidence type="ECO:0000313" key="4">
    <source>
        <dbReference type="Proteomes" id="UP000346198"/>
    </source>
</evidence>
<gene>
    <name evidence="3" type="primary">arsC</name>
    <name evidence="3" type="ORF">SCARR_04961</name>
</gene>
<proteinExistence type="predicted"/>
<feature type="domain" description="Phosphotyrosine protein phosphatase I" evidence="2">
    <location>
        <begin position="5"/>
        <end position="144"/>
    </location>
</feature>
<dbReference type="RefSeq" id="WP_136064555.1">
    <property type="nucleotide sequence ID" value="NZ_CAAHFH010000002.1"/>
</dbReference>
<dbReference type="PANTHER" id="PTHR43428:SF1">
    <property type="entry name" value="ARSENATE REDUCTASE"/>
    <property type="match status" value="1"/>
</dbReference>